<dbReference type="Gene3D" id="1.10.10.60">
    <property type="entry name" value="Homeodomain-like"/>
    <property type="match status" value="2"/>
</dbReference>
<reference evidence="5 6" key="1">
    <citation type="submission" date="2020-08" db="EMBL/GenBank/DDBJ databases">
        <title>Cohnella phylogeny.</title>
        <authorList>
            <person name="Dunlap C."/>
        </authorList>
    </citation>
    <scope>NUCLEOTIDE SEQUENCE [LARGE SCALE GENOMIC DNA]</scope>
    <source>
        <strain evidence="5 6">DSM 25241</strain>
    </source>
</reference>
<dbReference type="InterPro" id="IPR050204">
    <property type="entry name" value="AraC_XylS_family_regulators"/>
</dbReference>
<proteinExistence type="predicted"/>
<dbReference type="InterPro" id="IPR018060">
    <property type="entry name" value="HTH_AraC"/>
</dbReference>
<evidence type="ECO:0000313" key="5">
    <source>
        <dbReference type="EMBL" id="MBB6636040.1"/>
    </source>
</evidence>
<evidence type="ECO:0000256" key="3">
    <source>
        <dbReference type="ARBA" id="ARBA00023163"/>
    </source>
</evidence>
<feature type="domain" description="HTH araC/xylS-type" evidence="4">
    <location>
        <begin position="195"/>
        <end position="263"/>
    </location>
</feature>
<keyword evidence="6" id="KW-1185">Reference proteome</keyword>
<dbReference type="GO" id="GO:0043565">
    <property type="term" value="F:sequence-specific DNA binding"/>
    <property type="evidence" value="ECO:0007669"/>
    <property type="project" value="InterPro"/>
</dbReference>
<dbReference type="SUPFAM" id="SSF53807">
    <property type="entry name" value="Helical backbone' metal receptor"/>
    <property type="match status" value="1"/>
</dbReference>
<evidence type="ECO:0000256" key="1">
    <source>
        <dbReference type="ARBA" id="ARBA00023015"/>
    </source>
</evidence>
<dbReference type="InterPro" id="IPR009057">
    <property type="entry name" value="Homeodomain-like_sf"/>
</dbReference>
<evidence type="ECO:0000259" key="4">
    <source>
        <dbReference type="PROSITE" id="PS01124"/>
    </source>
</evidence>
<dbReference type="Proteomes" id="UP000535838">
    <property type="component" value="Unassembled WGS sequence"/>
</dbReference>
<dbReference type="EMBL" id="JACJVQ010000016">
    <property type="protein sequence ID" value="MBB6636040.1"/>
    <property type="molecule type" value="Genomic_DNA"/>
</dbReference>
<dbReference type="PROSITE" id="PS00041">
    <property type="entry name" value="HTH_ARAC_FAMILY_1"/>
    <property type="match status" value="1"/>
</dbReference>
<dbReference type="AlphaFoldDB" id="A0A841T1T9"/>
<keyword evidence="2" id="KW-0238">DNA-binding</keyword>
<dbReference type="RefSeq" id="WP_185121276.1">
    <property type="nucleotide sequence ID" value="NZ_JACJVQ010000016.1"/>
</dbReference>
<dbReference type="SUPFAM" id="SSF46689">
    <property type="entry name" value="Homeodomain-like"/>
    <property type="match status" value="1"/>
</dbReference>
<accession>A0A841T1T9</accession>
<evidence type="ECO:0000313" key="6">
    <source>
        <dbReference type="Proteomes" id="UP000535838"/>
    </source>
</evidence>
<protein>
    <submittedName>
        <fullName evidence="5">Helix-turn-helix domain-containing protein</fullName>
    </submittedName>
</protein>
<dbReference type="Gene3D" id="3.40.50.1980">
    <property type="entry name" value="Nitrogenase molybdenum iron protein domain"/>
    <property type="match status" value="1"/>
</dbReference>
<keyword evidence="3" id="KW-0804">Transcription</keyword>
<dbReference type="PROSITE" id="PS01124">
    <property type="entry name" value="HTH_ARAC_FAMILY_2"/>
    <property type="match status" value="1"/>
</dbReference>
<dbReference type="InterPro" id="IPR020449">
    <property type="entry name" value="Tscrpt_reg_AraC-type_HTH"/>
</dbReference>
<dbReference type="SMART" id="SM00342">
    <property type="entry name" value="HTH_ARAC"/>
    <property type="match status" value="1"/>
</dbReference>
<comment type="caution">
    <text evidence="5">The sequence shown here is derived from an EMBL/GenBank/DDBJ whole genome shotgun (WGS) entry which is preliminary data.</text>
</comment>
<organism evidence="5 6">
    <name type="scientific">Cohnella thailandensis</name>
    <dbReference type="NCBI Taxonomy" id="557557"/>
    <lineage>
        <taxon>Bacteria</taxon>
        <taxon>Bacillati</taxon>
        <taxon>Bacillota</taxon>
        <taxon>Bacilli</taxon>
        <taxon>Bacillales</taxon>
        <taxon>Paenibacillaceae</taxon>
        <taxon>Cohnella</taxon>
    </lineage>
</organism>
<dbReference type="InterPro" id="IPR018062">
    <property type="entry name" value="HTH_AraC-typ_CS"/>
</dbReference>
<dbReference type="GO" id="GO:0003700">
    <property type="term" value="F:DNA-binding transcription factor activity"/>
    <property type="evidence" value="ECO:0007669"/>
    <property type="project" value="InterPro"/>
</dbReference>
<dbReference type="PRINTS" id="PR00032">
    <property type="entry name" value="HTHARAC"/>
</dbReference>
<gene>
    <name evidence="5" type="ORF">H7B67_18120</name>
</gene>
<dbReference type="PANTHER" id="PTHR46796:SF6">
    <property type="entry name" value="ARAC SUBFAMILY"/>
    <property type="match status" value="1"/>
</dbReference>
<sequence length="517" mass="58706">MENRKGKGLLLRYAHTREIGLEPDKEVRLTAEPLHRFVVCPQQNLRFRIEGENTPEMPVEAGEIVYVPAGTDFVLKVSGGLDPKAAAVSFRIEGEGGRALAEPDRPRVFRMPQIRHWLAELQIIDESSELADYCRAQSHLYSIASAYMQASSETGASEETELARFVLNARRRMLEKFDLSHEIESLAKSSGTSRFYRAFREHTGLSPHQFLTATRLKASLKLLADPGVSVTQAAHSVGYSDEFYFSRLFKKRMGLAPTEYASRARTRAAALCGVFAGDLEALGMTPCITLKKDWDLDVSRRESYLREIRQSNPDYILSGPISESLQIELSAIAPVRVYNWHKYSWKKRFAQFGELFGLTGIAEQWLADFESKSANARAHLRERFADTPFLLVGVREGNFRVYGTQVRKLADLLYDELGFQAPKAADDIGFMDASSLCEVAKLHCDHVLFLVEYPASDRYCRQLEEEWAKLKADGRPKRSFCIRLDEPFNYNAAMHEALVDQTVYHLHTKREYAQKNP</sequence>
<evidence type="ECO:0000256" key="2">
    <source>
        <dbReference type="ARBA" id="ARBA00023125"/>
    </source>
</evidence>
<dbReference type="PANTHER" id="PTHR46796">
    <property type="entry name" value="HTH-TYPE TRANSCRIPTIONAL ACTIVATOR RHAS-RELATED"/>
    <property type="match status" value="1"/>
</dbReference>
<keyword evidence="1" id="KW-0805">Transcription regulation</keyword>
<dbReference type="Pfam" id="PF12833">
    <property type="entry name" value="HTH_18"/>
    <property type="match status" value="1"/>
</dbReference>
<name>A0A841T1T9_9BACL</name>